<evidence type="ECO:0000256" key="7">
    <source>
        <dbReference type="ARBA" id="ARBA00022832"/>
    </source>
</evidence>
<dbReference type="GO" id="GO:0102158">
    <property type="term" value="F:very-long-chain (3R)-3-hydroxyacyl-CoA dehydratase activity"/>
    <property type="evidence" value="ECO:0007669"/>
    <property type="project" value="UniProtKB-EC"/>
</dbReference>
<keyword evidence="5 13" id="KW-0444">Lipid biosynthesis</keyword>
<protein>
    <recommendedName>
        <fullName evidence="4 13">Very-long-chain (3R)-3-hydroxyacyl-CoA dehydratase</fullName>
        <ecNumber evidence="4 13">4.2.1.134</ecNumber>
    </recommendedName>
</protein>
<sequence>MGRTVRAFQALAVLETVHTATGFVRGLPHLALLQWLGRANVLFIILSKTPQLWDHPASVIMMTAWALGEVFRYPWYAAILMGRSPYLLTWLRYSAPIVIYPIGVTAEMALINLSLPSIKARQLLSLRLPNQLNYAFDYHLFLQVALVLYIPLLIPRILHQVYLDGDQALKLESRRSDTGFRQEWLDSCKRVTKGWTQMFWDLEKAKALLSDRYPWFLPAFAAYPKTVLRGDAIRPFILHAYGGLYLDMDVECFKSPERFLAGFDLVFQSEFGDATDINNAIMAGVPGHPFWMQMMILLFMKYDQTLRTDISWSLILDSTGPGVSRTAFRTFFPGIAREHNYLGAWRATSSTVKVFGLGTWYCPCQWNDQACHIRIDELHGNGTLPSNLVGHHRYSGSWTPTKHGLYREQAILLADGASRLGASAYIWAVVLLAVFAFLLGHALHRYWSSRQGAHLVLPTTVGLSRWARGAAQIARMRGD</sequence>
<dbReference type="PANTHER" id="PTHR11035">
    <property type="entry name" value="VERY-LONG-CHAIN (3R)-3-HYDROXYACYL-COA DEHYDRATASE"/>
    <property type="match status" value="1"/>
</dbReference>
<evidence type="ECO:0000256" key="5">
    <source>
        <dbReference type="ARBA" id="ARBA00022516"/>
    </source>
</evidence>
<name>A0AAW1TEU3_9CHLO</name>
<dbReference type="InterPro" id="IPR029044">
    <property type="entry name" value="Nucleotide-diphossugar_trans"/>
</dbReference>
<comment type="similarity">
    <text evidence="3 13">Belongs to the very long-chain fatty acids dehydratase HACD family.</text>
</comment>
<evidence type="ECO:0000256" key="1">
    <source>
        <dbReference type="ARBA" id="ARBA00004141"/>
    </source>
</evidence>
<gene>
    <name evidence="14" type="ORF">WJX84_011942</name>
</gene>
<keyword evidence="8 13" id="KW-1133">Transmembrane helix</keyword>
<comment type="function">
    <text evidence="13">Catalyzes the third of the four reactions of the long-chain fatty acids elongation cycle. This endoplasmic reticulum-bound enzymatic process, allows the addition of two carbons to the chain of long- and very long-chain fatty acids/VLCFAs per cycle. This enzyme catalyzes the dehydration of the 3-hydroxyacyl-CoA intermediate into trans-2,3-enoyl-CoA, within each cycle of fatty acid elongation. Thereby, it participates to the production of VLCFAs of different chain lengths that are involved in multiple biological processes as precursors of membrane lipids and lipid mediators.</text>
</comment>
<keyword evidence="13" id="KW-0256">Endoplasmic reticulum</keyword>
<feature type="transmembrane region" description="Helical" evidence="13">
    <location>
        <begin position="424"/>
        <end position="443"/>
    </location>
</feature>
<evidence type="ECO:0000256" key="10">
    <source>
        <dbReference type="ARBA" id="ARBA00023136"/>
    </source>
</evidence>
<evidence type="ECO:0000256" key="6">
    <source>
        <dbReference type="ARBA" id="ARBA00022692"/>
    </source>
</evidence>
<keyword evidence="12 13" id="KW-0456">Lyase</keyword>
<evidence type="ECO:0000256" key="11">
    <source>
        <dbReference type="ARBA" id="ARBA00023160"/>
    </source>
</evidence>
<keyword evidence="15" id="KW-1185">Reference proteome</keyword>
<keyword evidence="10 13" id="KW-0472">Membrane</keyword>
<dbReference type="SUPFAM" id="SSF53448">
    <property type="entry name" value="Nucleotide-diphospho-sugar transferases"/>
    <property type="match status" value="1"/>
</dbReference>
<organism evidence="14 15">
    <name type="scientific">Apatococcus fuscideae</name>
    <dbReference type="NCBI Taxonomy" id="2026836"/>
    <lineage>
        <taxon>Eukaryota</taxon>
        <taxon>Viridiplantae</taxon>
        <taxon>Chlorophyta</taxon>
        <taxon>core chlorophytes</taxon>
        <taxon>Trebouxiophyceae</taxon>
        <taxon>Chlorellales</taxon>
        <taxon>Chlorellaceae</taxon>
        <taxon>Apatococcus</taxon>
    </lineage>
</organism>
<keyword evidence="9 13" id="KW-0443">Lipid metabolism</keyword>
<evidence type="ECO:0000256" key="12">
    <source>
        <dbReference type="ARBA" id="ARBA00023239"/>
    </source>
</evidence>
<dbReference type="GO" id="GO:0030497">
    <property type="term" value="P:fatty acid elongation"/>
    <property type="evidence" value="ECO:0007669"/>
    <property type="project" value="TreeGrafter"/>
</dbReference>
<evidence type="ECO:0000256" key="8">
    <source>
        <dbReference type="ARBA" id="ARBA00022989"/>
    </source>
</evidence>
<keyword evidence="7 13" id="KW-0276">Fatty acid metabolism</keyword>
<evidence type="ECO:0000313" key="14">
    <source>
        <dbReference type="EMBL" id="KAK9867459.1"/>
    </source>
</evidence>
<keyword evidence="11 13" id="KW-0275">Fatty acid biosynthesis</keyword>
<keyword evidence="6 13" id="KW-0812">Transmembrane</keyword>
<comment type="caution">
    <text evidence="14">The sequence shown here is derived from an EMBL/GenBank/DDBJ whole genome shotgun (WGS) entry which is preliminary data.</text>
</comment>
<accession>A0AAW1TEU3</accession>
<dbReference type="EC" id="4.2.1.134" evidence="4 13"/>
<dbReference type="PANTHER" id="PTHR11035:SF35">
    <property type="entry name" value="VERY-LONG-CHAIN (3R)-3-HYDROXYACYL-COA DEHYDRATASE"/>
    <property type="match status" value="1"/>
</dbReference>
<evidence type="ECO:0000256" key="13">
    <source>
        <dbReference type="RuleBase" id="RU363109"/>
    </source>
</evidence>
<comment type="caution">
    <text evidence="13">Lacks conserved residue(s) required for the propagation of feature annotation.</text>
</comment>
<dbReference type="GO" id="GO:0030148">
    <property type="term" value="P:sphingolipid biosynthetic process"/>
    <property type="evidence" value="ECO:0007669"/>
    <property type="project" value="TreeGrafter"/>
</dbReference>
<dbReference type="InterPro" id="IPR007577">
    <property type="entry name" value="GlycoTrfase_DXD_sugar-bd_CS"/>
</dbReference>
<dbReference type="AlphaFoldDB" id="A0AAW1TEU3"/>
<dbReference type="Proteomes" id="UP001485043">
    <property type="component" value="Unassembled WGS sequence"/>
</dbReference>
<comment type="subcellular location">
    <subcellularLocation>
        <location evidence="13">Endoplasmic reticulum membrane</location>
        <topology evidence="13">Multi-pass membrane protein</topology>
    </subcellularLocation>
    <subcellularLocation>
        <location evidence="1">Membrane</location>
        <topology evidence="1">Multi-pass membrane protein</topology>
    </subcellularLocation>
</comment>
<dbReference type="EMBL" id="JALJOV010000086">
    <property type="protein sequence ID" value="KAK9867459.1"/>
    <property type="molecule type" value="Genomic_DNA"/>
</dbReference>
<evidence type="ECO:0000313" key="15">
    <source>
        <dbReference type="Proteomes" id="UP001485043"/>
    </source>
</evidence>
<dbReference type="GO" id="GO:0042761">
    <property type="term" value="P:very long-chain fatty acid biosynthetic process"/>
    <property type="evidence" value="ECO:0007669"/>
    <property type="project" value="TreeGrafter"/>
</dbReference>
<comment type="catalytic activity">
    <reaction evidence="13">
        <text>a very-long-chain (3R)-3-hydroxyacyl-CoA = a very-long-chain (2E)-enoyl-CoA + H2O</text>
        <dbReference type="Rhea" id="RHEA:45812"/>
        <dbReference type="ChEBI" id="CHEBI:15377"/>
        <dbReference type="ChEBI" id="CHEBI:83728"/>
        <dbReference type="ChEBI" id="CHEBI:85440"/>
        <dbReference type="EC" id="4.2.1.134"/>
    </reaction>
</comment>
<dbReference type="Pfam" id="PF04387">
    <property type="entry name" value="PTPLA"/>
    <property type="match status" value="1"/>
</dbReference>
<proteinExistence type="inferred from homology"/>
<dbReference type="Gene3D" id="3.90.550.20">
    <property type="match status" value="1"/>
</dbReference>
<evidence type="ECO:0000256" key="2">
    <source>
        <dbReference type="ARBA" id="ARBA00005194"/>
    </source>
</evidence>
<evidence type="ECO:0000256" key="4">
    <source>
        <dbReference type="ARBA" id="ARBA00013122"/>
    </source>
</evidence>
<dbReference type="Pfam" id="PF04488">
    <property type="entry name" value="Gly_transf_sug"/>
    <property type="match status" value="1"/>
</dbReference>
<dbReference type="InterPro" id="IPR007482">
    <property type="entry name" value="Tyr_Pase-like_PTPLA"/>
</dbReference>
<reference evidence="14 15" key="1">
    <citation type="journal article" date="2024" name="Nat. Commun.">
        <title>Phylogenomics reveals the evolutionary origins of lichenization in chlorophyte algae.</title>
        <authorList>
            <person name="Puginier C."/>
            <person name="Libourel C."/>
            <person name="Otte J."/>
            <person name="Skaloud P."/>
            <person name="Haon M."/>
            <person name="Grisel S."/>
            <person name="Petersen M."/>
            <person name="Berrin J.G."/>
            <person name="Delaux P.M."/>
            <person name="Dal Grande F."/>
            <person name="Keller J."/>
        </authorList>
    </citation>
    <scope>NUCLEOTIDE SEQUENCE [LARGE SCALE GENOMIC DNA]</scope>
    <source>
        <strain evidence="14 15">SAG 2523</strain>
    </source>
</reference>
<evidence type="ECO:0000256" key="9">
    <source>
        <dbReference type="ARBA" id="ARBA00023098"/>
    </source>
</evidence>
<evidence type="ECO:0000256" key="3">
    <source>
        <dbReference type="ARBA" id="ARBA00007811"/>
    </source>
</evidence>
<dbReference type="GO" id="GO:0005789">
    <property type="term" value="C:endoplasmic reticulum membrane"/>
    <property type="evidence" value="ECO:0007669"/>
    <property type="project" value="UniProtKB-SubCell"/>
</dbReference>
<comment type="pathway">
    <text evidence="2 13">Lipid metabolism; fatty acid biosynthesis.</text>
</comment>